<name>A0A3M6ULU7_POCDA</name>
<dbReference type="Proteomes" id="UP000275408">
    <property type="component" value="Unassembled WGS sequence"/>
</dbReference>
<protein>
    <submittedName>
        <fullName evidence="2">Uncharacterized protein</fullName>
    </submittedName>
</protein>
<keyword evidence="3" id="KW-1185">Reference proteome</keyword>
<proteinExistence type="predicted"/>
<evidence type="ECO:0000313" key="3">
    <source>
        <dbReference type="Proteomes" id="UP000275408"/>
    </source>
</evidence>
<gene>
    <name evidence="2" type="ORF">pdam_00022047</name>
</gene>
<sequence>MHKQPFRTSRASVYKDSLTKIYLGAKALELEISYGKRGRLQAKMFGQGKTNPLSSEERDDENEDQDMRERARERIRENQERIDALQNEMEELDYHFYRDSTIQILDQPVSEIIDPLLPPTRYVPVKLQCQIDHFHGKHWILFMAIGIHRTLIVRNFGAYLQPRHDFFLNTLSWRESGATSLHLEGLTLVTPSPTLSTIPPPSWPRTEGKTPSESCP</sequence>
<evidence type="ECO:0000313" key="2">
    <source>
        <dbReference type="EMBL" id="RMX54636.1"/>
    </source>
</evidence>
<evidence type="ECO:0000256" key="1">
    <source>
        <dbReference type="SAM" id="MobiDB-lite"/>
    </source>
</evidence>
<dbReference type="EMBL" id="RCHS01001229">
    <property type="protein sequence ID" value="RMX54636.1"/>
    <property type="molecule type" value="Genomic_DNA"/>
</dbReference>
<feature type="non-terminal residue" evidence="2">
    <location>
        <position position="216"/>
    </location>
</feature>
<accession>A0A3M6ULU7</accession>
<dbReference type="AlphaFoldDB" id="A0A3M6ULU7"/>
<feature type="region of interest" description="Disordered" evidence="1">
    <location>
        <begin position="192"/>
        <end position="216"/>
    </location>
</feature>
<feature type="region of interest" description="Disordered" evidence="1">
    <location>
        <begin position="43"/>
        <end position="70"/>
    </location>
</feature>
<organism evidence="2 3">
    <name type="scientific">Pocillopora damicornis</name>
    <name type="common">Cauliflower coral</name>
    <name type="synonym">Millepora damicornis</name>
    <dbReference type="NCBI Taxonomy" id="46731"/>
    <lineage>
        <taxon>Eukaryota</taxon>
        <taxon>Metazoa</taxon>
        <taxon>Cnidaria</taxon>
        <taxon>Anthozoa</taxon>
        <taxon>Hexacorallia</taxon>
        <taxon>Scleractinia</taxon>
        <taxon>Astrocoeniina</taxon>
        <taxon>Pocilloporidae</taxon>
        <taxon>Pocillopora</taxon>
    </lineage>
</organism>
<comment type="caution">
    <text evidence="2">The sequence shown here is derived from an EMBL/GenBank/DDBJ whole genome shotgun (WGS) entry which is preliminary data.</text>
</comment>
<reference evidence="2 3" key="1">
    <citation type="journal article" date="2018" name="Sci. Rep.">
        <title>Comparative analysis of the Pocillopora damicornis genome highlights role of immune system in coral evolution.</title>
        <authorList>
            <person name="Cunning R."/>
            <person name="Bay R.A."/>
            <person name="Gillette P."/>
            <person name="Baker A.C."/>
            <person name="Traylor-Knowles N."/>
        </authorList>
    </citation>
    <scope>NUCLEOTIDE SEQUENCE [LARGE SCALE GENOMIC DNA]</scope>
    <source>
        <strain evidence="2">RSMAS</strain>
        <tissue evidence="2">Whole animal</tissue>
    </source>
</reference>